<dbReference type="PANTHER" id="PTHR47991">
    <property type="entry name" value="OXOGLUTARATE/IRON-DEPENDENT DIOXYGENASE"/>
    <property type="match status" value="1"/>
</dbReference>
<comment type="similarity">
    <text evidence="1 4">Belongs to the iron/ascorbate-dependent oxidoreductase family.</text>
</comment>
<reference evidence="6 7" key="1">
    <citation type="journal article" date="2023" name="Hortic Res">
        <title>Pangenome of water caltrop reveals structural variations and asymmetric subgenome divergence after allopolyploidization.</title>
        <authorList>
            <person name="Zhang X."/>
            <person name="Chen Y."/>
            <person name="Wang L."/>
            <person name="Yuan Y."/>
            <person name="Fang M."/>
            <person name="Shi L."/>
            <person name="Lu R."/>
            <person name="Comes H.P."/>
            <person name="Ma Y."/>
            <person name="Chen Y."/>
            <person name="Huang G."/>
            <person name="Zhou Y."/>
            <person name="Zheng Z."/>
            <person name="Qiu Y."/>
        </authorList>
    </citation>
    <scope>NUCLEOTIDE SEQUENCE [LARGE SCALE GENOMIC DNA]</scope>
    <source>
        <tissue evidence="6">Roots</tissue>
    </source>
</reference>
<accession>A0AAN7K181</accession>
<comment type="caution">
    <text evidence="6">The sequence shown here is derived from an EMBL/GenBank/DDBJ whole genome shotgun (WGS) entry which is preliminary data.</text>
</comment>
<dbReference type="Proteomes" id="UP001345219">
    <property type="component" value="Chromosome 15"/>
</dbReference>
<evidence type="ECO:0000256" key="3">
    <source>
        <dbReference type="ARBA" id="ARBA00023004"/>
    </source>
</evidence>
<dbReference type="GO" id="GO:0046872">
    <property type="term" value="F:metal ion binding"/>
    <property type="evidence" value="ECO:0007669"/>
    <property type="project" value="UniProtKB-KW"/>
</dbReference>
<evidence type="ECO:0000259" key="5">
    <source>
        <dbReference type="PROSITE" id="PS51471"/>
    </source>
</evidence>
<dbReference type="InterPro" id="IPR050295">
    <property type="entry name" value="Plant_2OG-oxidoreductases"/>
</dbReference>
<dbReference type="Pfam" id="PF14226">
    <property type="entry name" value="DIOX_N"/>
    <property type="match status" value="1"/>
</dbReference>
<gene>
    <name evidence="6" type="ORF">SAY87_018750</name>
</gene>
<evidence type="ECO:0000313" key="6">
    <source>
        <dbReference type="EMBL" id="KAK4757449.1"/>
    </source>
</evidence>
<evidence type="ECO:0000256" key="2">
    <source>
        <dbReference type="ARBA" id="ARBA00022723"/>
    </source>
</evidence>
<dbReference type="Gene3D" id="2.60.120.330">
    <property type="entry name" value="B-lactam Antibiotic, Isopenicillin N Synthase, Chain"/>
    <property type="match status" value="1"/>
</dbReference>
<dbReference type="GO" id="GO:0016491">
    <property type="term" value="F:oxidoreductase activity"/>
    <property type="evidence" value="ECO:0007669"/>
    <property type="project" value="UniProtKB-KW"/>
</dbReference>
<dbReference type="SUPFAM" id="SSF51197">
    <property type="entry name" value="Clavaminate synthase-like"/>
    <property type="match status" value="1"/>
</dbReference>
<proteinExistence type="inferred from homology"/>
<dbReference type="InterPro" id="IPR044861">
    <property type="entry name" value="IPNS-like_FE2OG_OXY"/>
</dbReference>
<dbReference type="AlphaFoldDB" id="A0AAN7K181"/>
<name>A0AAN7K181_9MYRT</name>
<evidence type="ECO:0000256" key="1">
    <source>
        <dbReference type="ARBA" id="ARBA00008056"/>
    </source>
</evidence>
<keyword evidence="3 4" id="KW-0408">Iron</keyword>
<evidence type="ECO:0000256" key="4">
    <source>
        <dbReference type="RuleBase" id="RU003682"/>
    </source>
</evidence>
<sequence length="383" mass="42367">MEMEGEKTEDEGFFFHEVSFVDRDGRLRTSRVPVVQELDRRGITQLPQRFVQLKPGDSVGPTQCCTGSETLQTIDLSMVRDGSAEELAKLAEAAKQQGMFLIKGHGVDSSVLDEVEAAVKGFFGLSFEEKKSSVGSYGSADNMGYGRNFVKSEDQPLDWIDRLAIKALPKGATDGLNVWPHKPANFRRAMETYVDQSRNVLDQVLVSLAESFSLDKHAFLHQFDPQGSEMNVRVNYYPPCPRPDLALGITPHTDASALTLLTQISHGTHGLQVFRGLDHDLDGRSGWRTVVWPSGALLVIVGDLFEIISDGRGESPWHRVVTQAYAERMSIALFYNPAPESEISPVKGGSGTYRKVVAGEYRMHLYGISPTKKKEAILHAKKA</sequence>
<dbReference type="EMBL" id="JAXIOK010000012">
    <property type="protein sequence ID" value="KAK4757449.1"/>
    <property type="molecule type" value="Genomic_DNA"/>
</dbReference>
<dbReference type="InterPro" id="IPR005123">
    <property type="entry name" value="Oxoglu/Fe-dep_dioxygenase_dom"/>
</dbReference>
<protein>
    <recommendedName>
        <fullName evidence="5">Fe2OG dioxygenase domain-containing protein</fullName>
    </recommendedName>
</protein>
<dbReference type="InterPro" id="IPR027443">
    <property type="entry name" value="IPNS-like_sf"/>
</dbReference>
<feature type="domain" description="Fe2OG dioxygenase" evidence="5">
    <location>
        <begin position="228"/>
        <end position="337"/>
    </location>
</feature>
<organism evidence="6 7">
    <name type="scientific">Trapa incisa</name>
    <dbReference type="NCBI Taxonomy" id="236973"/>
    <lineage>
        <taxon>Eukaryota</taxon>
        <taxon>Viridiplantae</taxon>
        <taxon>Streptophyta</taxon>
        <taxon>Embryophyta</taxon>
        <taxon>Tracheophyta</taxon>
        <taxon>Spermatophyta</taxon>
        <taxon>Magnoliopsida</taxon>
        <taxon>eudicotyledons</taxon>
        <taxon>Gunneridae</taxon>
        <taxon>Pentapetalae</taxon>
        <taxon>rosids</taxon>
        <taxon>malvids</taxon>
        <taxon>Myrtales</taxon>
        <taxon>Lythraceae</taxon>
        <taxon>Trapa</taxon>
    </lineage>
</organism>
<keyword evidence="7" id="KW-1185">Reference proteome</keyword>
<keyword evidence="4" id="KW-0560">Oxidoreductase</keyword>
<dbReference type="InterPro" id="IPR026992">
    <property type="entry name" value="DIOX_N"/>
</dbReference>
<dbReference type="Pfam" id="PF03171">
    <property type="entry name" value="2OG-FeII_Oxy"/>
    <property type="match status" value="1"/>
</dbReference>
<dbReference type="PROSITE" id="PS51471">
    <property type="entry name" value="FE2OG_OXY"/>
    <property type="match status" value="1"/>
</dbReference>
<evidence type="ECO:0000313" key="7">
    <source>
        <dbReference type="Proteomes" id="UP001345219"/>
    </source>
</evidence>
<keyword evidence="2 4" id="KW-0479">Metal-binding</keyword>